<dbReference type="OrthoDB" id="644381at2"/>
<dbReference type="InterPro" id="IPR021109">
    <property type="entry name" value="Peptidase_aspartic_dom_sf"/>
</dbReference>
<dbReference type="SUPFAM" id="SSF50630">
    <property type="entry name" value="Acid proteases"/>
    <property type="match status" value="1"/>
</dbReference>
<dbReference type="EMBL" id="QLLL01000001">
    <property type="protein sequence ID" value="RAJ11020.1"/>
    <property type="molecule type" value="Genomic_DNA"/>
</dbReference>
<dbReference type="Gene3D" id="2.30.42.10">
    <property type="match status" value="1"/>
</dbReference>
<dbReference type="Pfam" id="PF13650">
    <property type="entry name" value="Asp_protease_2"/>
    <property type="match status" value="1"/>
</dbReference>
<dbReference type="Gene3D" id="2.40.70.10">
    <property type="entry name" value="Acid Proteases"/>
    <property type="match status" value="2"/>
</dbReference>
<dbReference type="InterPro" id="IPR036034">
    <property type="entry name" value="PDZ_sf"/>
</dbReference>
<accession>A0A327R2U9</accession>
<gene>
    <name evidence="1" type="ORF">LX64_00627</name>
</gene>
<dbReference type="SUPFAM" id="SSF50156">
    <property type="entry name" value="PDZ domain-like"/>
    <property type="match status" value="1"/>
</dbReference>
<evidence type="ECO:0000313" key="2">
    <source>
        <dbReference type="Proteomes" id="UP000249547"/>
    </source>
</evidence>
<sequence>MHHQPLTWPSRQGMRLCRMLIILAVGIFSLQPASAQSDKVIQTLTTAFQTRNADTLKSLLGEHFSVSVYSNPNAFRMLKQIFDKQPALQKMELLQTLPGKEGTQLQVKYYFEKQTPTVSNILLDKDGKIDRVRLFDQLYGAKLDTTAHEVGVIPFVMENKKIVVQIKINNHPKVLRMLFDTGADGVGLKKEVADELGLTGSREQQTSIVGGSAKITISENNILHLAEGIQLERSNIAIFPKYDGELDGLFGGNVMRKYSVCIDFDKSVLRLYTQGEIAYPKGGFYLPLVYRGTPEIATGINIRGTEHLAHLAFDTGAGYNVILFGPYVHNKNLMERFRVESYSQNISFGHTTKTAMGKIDTITLGATKIPALQGSLQQYEEGDERWSPMSDGSLGIDVIKQFNIYINAGMREFYLIPNNNFGYPGDFWMAQVQYGFEDGKLKVMRIYPDSPAATAGLAEGDEVQLINNIKPLAFKNIATIEQYQREWKRQPINITVKREGKTQQLKIASM</sequence>
<dbReference type="InterPro" id="IPR034122">
    <property type="entry name" value="Retropepsin-like_bacterial"/>
</dbReference>
<comment type="caution">
    <text evidence="1">The sequence shown here is derived from an EMBL/GenBank/DDBJ whole genome shotgun (WGS) entry which is preliminary data.</text>
</comment>
<dbReference type="CDD" id="cd05483">
    <property type="entry name" value="retropepsin_like_bacteria"/>
    <property type="match status" value="1"/>
</dbReference>
<dbReference type="Proteomes" id="UP000249547">
    <property type="component" value="Unassembled WGS sequence"/>
</dbReference>
<name>A0A327R2U9_9BACT</name>
<dbReference type="AlphaFoldDB" id="A0A327R2U9"/>
<organism evidence="1 2">
    <name type="scientific">Chitinophaga skermanii</name>
    <dbReference type="NCBI Taxonomy" id="331697"/>
    <lineage>
        <taxon>Bacteria</taxon>
        <taxon>Pseudomonadati</taxon>
        <taxon>Bacteroidota</taxon>
        <taxon>Chitinophagia</taxon>
        <taxon>Chitinophagales</taxon>
        <taxon>Chitinophagaceae</taxon>
        <taxon>Chitinophaga</taxon>
    </lineage>
</organism>
<proteinExistence type="predicted"/>
<evidence type="ECO:0000313" key="1">
    <source>
        <dbReference type="EMBL" id="RAJ11020.1"/>
    </source>
</evidence>
<dbReference type="RefSeq" id="WP_111596126.1">
    <property type="nucleotide sequence ID" value="NZ_QLLL01000001.1"/>
</dbReference>
<keyword evidence="2" id="KW-1185">Reference proteome</keyword>
<reference evidence="1 2" key="1">
    <citation type="submission" date="2018-06" db="EMBL/GenBank/DDBJ databases">
        <title>Genomic Encyclopedia of Archaeal and Bacterial Type Strains, Phase II (KMG-II): from individual species to whole genera.</title>
        <authorList>
            <person name="Goeker M."/>
        </authorList>
    </citation>
    <scope>NUCLEOTIDE SEQUENCE [LARGE SCALE GENOMIC DNA]</scope>
    <source>
        <strain evidence="1 2">DSM 23857</strain>
    </source>
</reference>
<protein>
    <submittedName>
        <fullName evidence="1">PDZ domain-containing protein</fullName>
    </submittedName>
</protein>